<accession>A0ABV4T732</accession>
<keyword evidence="1" id="KW-0472">Membrane</keyword>
<comment type="caution">
    <text evidence="3">The sequence shown here is derived from an EMBL/GenBank/DDBJ whole genome shotgun (WGS) entry which is preliminary data.</text>
</comment>
<dbReference type="EMBL" id="JBCFQL010000001">
    <property type="protein sequence ID" value="MFA9189940.1"/>
    <property type="molecule type" value="Genomic_DNA"/>
</dbReference>
<evidence type="ECO:0000256" key="1">
    <source>
        <dbReference type="SAM" id="Phobius"/>
    </source>
</evidence>
<evidence type="ECO:0000259" key="2">
    <source>
        <dbReference type="Pfam" id="PF08759"/>
    </source>
</evidence>
<protein>
    <submittedName>
        <fullName evidence="3">GT-D fold domain-containing glycosyltransferase</fullName>
    </submittedName>
</protein>
<keyword evidence="1" id="KW-0812">Transmembrane</keyword>
<feature type="domain" description="Glycosyltransferase GT-D fold" evidence="2">
    <location>
        <begin position="54"/>
        <end position="275"/>
    </location>
</feature>
<gene>
    <name evidence="3" type="ORF">AAGV28_01035</name>
</gene>
<name>A0ABV4T732_9FLAO</name>
<organism evidence="3 4">
    <name type="scientific">Flavobacterium zubiriense</name>
    <dbReference type="NCBI Taxonomy" id="3138075"/>
    <lineage>
        <taxon>Bacteria</taxon>
        <taxon>Pseudomonadati</taxon>
        <taxon>Bacteroidota</taxon>
        <taxon>Flavobacteriia</taxon>
        <taxon>Flavobacteriales</taxon>
        <taxon>Flavobacteriaceae</taxon>
        <taxon>Flavobacterium</taxon>
    </lineage>
</organism>
<proteinExistence type="predicted"/>
<feature type="transmembrane region" description="Helical" evidence="1">
    <location>
        <begin position="7"/>
        <end position="30"/>
    </location>
</feature>
<keyword evidence="4" id="KW-1185">Reference proteome</keyword>
<reference evidence="3 4" key="1">
    <citation type="submission" date="2024-04" db="EMBL/GenBank/DDBJ databases">
        <title>New Clade of Flavobacterium.</title>
        <authorList>
            <person name="Matos L."/>
            <person name="Proenca D.N."/>
            <person name="Fransisco R.M."/>
            <person name="Chung A.P."/>
            <person name="Maccario L."/>
            <person name="Sorensen S.J."/>
            <person name="Morais P.V."/>
        </authorList>
    </citation>
    <scope>NUCLEOTIDE SEQUENCE [LARGE SCALE GENOMIC DNA]</scope>
    <source>
        <strain evidence="3 4">FZUC8N2.13</strain>
    </source>
</reference>
<dbReference type="RefSeq" id="WP_373404971.1">
    <property type="nucleotide sequence ID" value="NZ_JBCFQL010000001.1"/>
</dbReference>
<dbReference type="Pfam" id="PF08759">
    <property type="entry name" value="GT-D"/>
    <property type="match status" value="1"/>
</dbReference>
<keyword evidence="1" id="KW-1133">Transmembrane helix</keyword>
<dbReference type="Proteomes" id="UP001574169">
    <property type="component" value="Unassembled WGS sequence"/>
</dbReference>
<evidence type="ECO:0000313" key="3">
    <source>
        <dbReference type="EMBL" id="MFA9189940.1"/>
    </source>
</evidence>
<evidence type="ECO:0000313" key="4">
    <source>
        <dbReference type="Proteomes" id="UP001574169"/>
    </source>
</evidence>
<sequence length="300" mass="34843">MKKNILKLYYIVLDVLEFLIKVYNFIMSFFRKQLNVKNADETIDMLLSGNFSLSRFGDGEIGMLNGGSIIFQENSKELTLKLQQVLNDNDLPNHITGLPYVYVNNSIFREDAKRYVRKFLLKKSHIIYKCINRSKIYYDSCVTRLYADIEDRSKARSQFEKIKQIWVNKSILIIEGEKSRLGIGSDFFSKTSSIRRIIAPSFNAFNKYEEILDIAKKSWNQDEIVIIALGPTATILAYDLAKLGIRALDFGHIDVEYEWCISNATYKQPLKYKYFGDDSFEPTAELLDDEYEKSIICKII</sequence>
<dbReference type="InterPro" id="IPR014869">
    <property type="entry name" value="GT-D"/>
</dbReference>